<evidence type="ECO:0000256" key="4">
    <source>
        <dbReference type="ARBA" id="ARBA00022692"/>
    </source>
</evidence>
<feature type="transmembrane region" description="Helical" evidence="8">
    <location>
        <begin position="71"/>
        <end position="95"/>
    </location>
</feature>
<organism evidence="9 10">
    <name type="scientific">Meiothermus luteus</name>
    <dbReference type="NCBI Taxonomy" id="2026184"/>
    <lineage>
        <taxon>Bacteria</taxon>
        <taxon>Thermotogati</taxon>
        <taxon>Deinococcota</taxon>
        <taxon>Deinococci</taxon>
        <taxon>Thermales</taxon>
        <taxon>Thermaceae</taxon>
        <taxon>Meiothermus</taxon>
    </lineage>
</organism>
<feature type="region of interest" description="Disordered" evidence="7">
    <location>
        <begin position="115"/>
        <end position="137"/>
    </location>
</feature>
<dbReference type="PANTHER" id="PTHR34583:SF2">
    <property type="entry name" value="ANTIPORTER SUBUNIT MNHC2-RELATED"/>
    <property type="match status" value="1"/>
</dbReference>
<comment type="similarity">
    <text evidence="2">Belongs to the CPA3 antiporters (TC 2.A.63) subunit C family.</text>
</comment>
<evidence type="ECO:0000256" key="8">
    <source>
        <dbReference type="SAM" id="Phobius"/>
    </source>
</evidence>
<dbReference type="Gene3D" id="1.10.287.3510">
    <property type="match status" value="1"/>
</dbReference>
<feature type="transmembrane region" description="Helical" evidence="8">
    <location>
        <begin position="28"/>
        <end position="51"/>
    </location>
</feature>
<dbReference type="InterPro" id="IPR039428">
    <property type="entry name" value="NUOK/Mnh_C1-like"/>
</dbReference>
<evidence type="ECO:0000256" key="7">
    <source>
        <dbReference type="SAM" id="MobiDB-lite"/>
    </source>
</evidence>
<dbReference type="Proteomes" id="UP000265800">
    <property type="component" value="Unassembled WGS sequence"/>
</dbReference>
<reference evidence="9 10" key="1">
    <citation type="submission" date="2018-08" db="EMBL/GenBank/DDBJ databases">
        <title>Meiothermus luteus KCTC 52599 genome sequencing project.</title>
        <authorList>
            <person name="Da Costa M.S."/>
            <person name="Albuquerque L."/>
            <person name="Raposo P."/>
            <person name="Froufe H.J.C."/>
            <person name="Barroso C.S."/>
            <person name="Egas C."/>
        </authorList>
    </citation>
    <scope>NUCLEOTIDE SEQUENCE [LARGE SCALE GENOMIC DNA]</scope>
    <source>
        <strain evidence="9 10">KCTC 52599</strain>
    </source>
</reference>
<feature type="transmembrane region" description="Helical" evidence="8">
    <location>
        <begin position="6"/>
        <end position="21"/>
    </location>
</feature>
<dbReference type="PANTHER" id="PTHR34583">
    <property type="entry name" value="ANTIPORTER SUBUNIT MNHC2-RELATED"/>
    <property type="match status" value="1"/>
</dbReference>
<evidence type="ECO:0000256" key="1">
    <source>
        <dbReference type="ARBA" id="ARBA00004651"/>
    </source>
</evidence>
<dbReference type="EMBL" id="QWKZ01000002">
    <property type="protein sequence ID" value="RIH90011.1"/>
    <property type="molecule type" value="Genomic_DNA"/>
</dbReference>
<keyword evidence="5 8" id="KW-1133">Transmembrane helix</keyword>
<proteinExistence type="inferred from homology"/>
<dbReference type="AlphaFoldDB" id="A0A399F5W5"/>
<evidence type="ECO:0000256" key="2">
    <source>
        <dbReference type="ARBA" id="ARBA00010388"/>
    </source>
</evidence>
<dbReference type="Pfam" id="PF00420">
    <property type="entry name" value="Oxidored_q2"/>
    <property type="match status" value="1"/>
</dbReference>
<keyword evidence="3" id="KW-1003">Cell membrane</keyword>
<keyword evidence="4 8" id="KW-0812">Transmembrane</keyword>
<evidence type="ECO:0000256" key="3">
    <source>
        <dbReference type="ARBA" id="ARBA00022475"/>
    </source>
</evidence>
<comment type="caution">
    <text evidence="9">The sequence shown here is derived from an EMBL/GenBank/DDBJ whole genome shotgun (WGS) entry which is preliminary data.</text>
</comment>
<keyword evidence="6 8" id="KW-0472">Membrane</keyword>
<dbReference type="RefSeq" id="WP_119358851.1">
    <property type="nucleotide sequence ID" value="NZ_QWKZ01000002.1"/>
</dbReference>
<evidence type="ECO:0000313" key="9">
    <source>
        <dbReference type="EMBL" id="RIH90011.1"/>
    </source>
</evidence>
<dbReference type="OrthoDB" id="9799219at2"/>
<accession>A0A399F5W5</accession>
<dbReference type="InterPro" id="IPR050601">
    <property type="entry name" value="CPA3_antiporter_subunitC"/>
</dbReference>
<evidence type="ECO:0000313" key="10">
    <source>
        <dbReference type="Proteomes" id="UP000265800"/>
    </source>
</evidence>
<protein>
    <submittedName>
        <fullName evidence="9">Na(+)/H(+) antiporter subunit C1</fullName>
    </submittedName>
</protein>
<evidence type="ECO:0000256" key="6">
    <source>
        <dbReference type="ARBA" id="ARBA00023136"/>
    </source>
</evidence>
<dbReference type="GO" id="GO:0005886">
    <property type="term" value="C:plasma membrane"/>
    <property type="evidence" value="ECO:0007669"/>
    <property type="project" value="UniProtKB-SubCell"/>
</dbReference>
<sequence length="137" mass="14469">MEVLIAFLVGGLAAVGVYLMLRPHLIQFLIGFLVLGNAANLLIFTAGRLGSQSPPLVQRDGSLLETIANPLPQALILTAIVIGFGLAAFGIVLFYKAEQALGTLNAEAMPEVFEPAPAPSPVDQVRAPTPEKERIPV</sequence>
<comment type="subcellular location">
    <subcellularLocation>
        <location evidence="1">Cell membrane</location>
        <topology evidence="1">Multi-pass membrane protein</topology>
    </subcellularLocation>
</comment>
<keyword evidence="10" id="KW-1185">Reference proteome</keyword>
<evidence type="ECO:0000256" key="5">
    <source>
        <dbReference type="ARBA" id="ARBA00022989"/>
    </source>
</evidence>
<gene>
    <name evidence="9" type="primary">mnhC1</name>
    <name evidence="9" type="ORF">Mlute_00130</name>
</gene>
<name>A0A399F5W5_9DEIN</name>